<keyword evidence="3" id="KW-1185">Reference proteome</keyword>
<reference evidence="2 3" key="1">
    <citation type="journal article" date="2014" name="Science">
        <title>Plant genetics. Early allopolyploid evolution in the post-Neolithic Brassica napus oilseed genome.</title>
        <authorList>
            <person name="Chalhoub B."/>
            <person name="Denoeud F."/>
            <person name="Liu S."/>
            <person name="Parkin I.A."/>
            <person name="Tang H."/>
            <person name="Wang X."/>
            <person name="Chiquet J."/>
            <person name="Belcram H."/>
            <person name="Tong C."/>
            <person name="Samans B."/>
            <person name="Correa M."/>
            <person name="Da Silva C."/>
            <person name="Just J."/>
            <person name="Falentin C."/>
            <person name="Koh C.S."/>
            <person name="Le Clainche I."/>
            <person name="Bernard M."/>
            <person name="Bento P."/>
            <person name="Noel B."/>
            <person name="Labadie K."/>
            <person name="Alberti A."/>
            <person name="Charles M."/>
            <person name="Arnaud D."/>
            <person name="Guo H."/>
            <person name="Daviaud C."/>
            <person name="Alamery S."/>
            <person name="Jabbari K."/>
            <person name="Zhao M."/>
            <person name="Edger P.P."/>
            <person name="Chelaifa H."/>
            <person name="Tack D."/>
            <person name="Lassalle G."/>
            <person name="Mestiri I."/>
            <person name="Schnel N."/>
            <person name="Le Paslier M.C."/>
            <person name="Fan G."/>
            <person name="Renault V."/>
            <person name="Bayer P.E."/>
            <person name="Golicz A.A."/>
            <person name="Manoli S."/>
            <person name="Lee T.H."/>
            <person name="Thi V.H."/>
            <person name="Chalabi S."/>
            <person name="Hu Q."/>
            <person name="Fan C."/>
            <person name="Tollenaere R."/>
            <person name="Lu Y."/>
            <person name="Battail C."/>
            <person name="Shen J."/>
            <person name="Sidebottom C.H."/>
            <person name="Wang X."/>
            <person name="Canaguier A."/>
            <person name="Chauveau A."/>
            <person name="Berard A."/>
            <person name="Deniot G."/>
            <person name="Guan M."/>
            <person name="Liu Z."/>
            <person name="Sun F."/>
            <person name="Lim Y.P."/>
            <person name="Lyons E."/>
            <person name="Town C.D."/>
            <person name="Bancroft I."/>
            <person name="Wang X."/>
            <person name="Meng J."/>
            <person name="Ma J."/>
            <person name="Pires J.C."/>
            <person name="King G.J."/>
            <person name="Brunel D."/>
            <person name="Delourme R."/>
            <person name="Renard M."/>
            <person name="Aury J.M."/>
            <person name="Adams K.L."/>
            <person name="Batley J."/>
            <person name="Snowdon R.J."/>
            <person name="Tost J."/>
            <person name="Edwards D."/>
            <person name="Zhou Y."/>
            <person name="Hua W."/>
            <person name="Sharpe A.G."/>
            <person name="Paterson A.H."/>
            <person name="Guan C."/>
            <person name="Wincker P."/>
        </authorList>
    </citation>
    <scope>NUCLEOTIDE SEQUENCE [LARGE SCALE GENOMIC DNA]</scope>
    <source>
        <strain evidence="3">cv. Darmor-bzh</strain>
    </source>
</reference>
<dbReference type="PaxDb" id="3708-A0A078HXZ5"/>
<accession>A0A078HXZ5</accession>
<feature type="compositionally biased region" description="Low complexity" evidence="1">
    <location>
        <begin position="46"/>
        <end position="56"/>
    </location>
</feature>
<feature type="compositionally biased region" description="Pro residues" evidence="1">
    <location>
        <begin position="31"/>
        <end position="45"/>
    </location>
</feature>
<feature type="compositionally biased region" description="Basic and acidic residues" evidence="1">
    <location>
        <begin position="1"/>
        <end position="10"/>
    </location>
</feature>
<evidence type="ECO:0000313" key="2">
    <source>
        <dbReference type="EMBL" id="CDY42219.1"/>
    </source>
</evidence>
<organism evidence="2 3">
    <name type="scientific">Brassica napus</name>
    <name type="common">Rape</name>
    <dbReference type="NCBI Taxonomy" id="3708"/>
    <lineage>
        <taxon>Eukaryota</taxon>
        <taxon>Viridiplantae</taxon>
        <taxon>Streptophyta</taxon>
        <taxon>Embryophyta</taxon>
        <taxon>Tracheophyta</taxon>
        <taxon>Spermatophyta</taxon>
        <taxon>Magnoliopsida</taxon>
        <taxon>eudicotyledons</taxon>
        <taxon>Gunneridae</taxon>
        <taxon>Pentapetalae</taxon>
        <taxon>rosids</taxon>
        <taxon>malvids</taxon>
        <taxon>Brassicales</taxon>
        <taxon>Brassicaceae</taxon>
        <taxon>Brassiceae</taxon>
        <taxon>Brassica</taxon>
    </lineage>
</organism>
<evidence type="ECO:0000256" key="1">
    <source>
        <dbReference type="SAM" id="MobiDB-lite"/>
    </source>
</evidence>
<evidence type="ECO:0000313" key="3">
    <source>
        <dbReference type="Proteomes" id="UP000028999"/>
    </source>
</evidence>
<dbReference type="Gramene" id="CDY42219">
    <property type="protein sequence ID" value="CDY42219"/>
    <property type="gene ID" value="GSBRNA2T00074433001"/>
</dbReference>
<protein>
    <submittedName>
        <fullName evidence="2">BnaA01g25760D protein</fullName>
    </submittedName>
</protein>
<proteinExistence type="predicted"/>
<dbReference type="Proteomes" id="UP000028999">
    <property type="component" value="Unassembled WGS sequence"/>
</dbReference>
<dbReference type="AlphaFoldDB" id="A0A078HXZ5"/>
<feature type="region of interest" description="Disordered" evidence="1">
    <location>
        <begin position="1"/>
        <end position="56"/>
    </location>
</feature>
<name>A0A078HXZ5_BRANA</name>
<sequence length="56" mass="6003">MSSRDNEAKPEITPPHHHALGYPSSTTAPQPVSPPPVQHYFPEPPALTNALLPPAL</sequence>
<dbReference type="EMBL" id="LK032518">
    <property type="protein sequence ID" value="CDY42219.1"/>
    <property type="molecule type" value="Genomic_DNA"/>
</dbReference>
<gene>
    <name evidence="2" type="primary">BnaA01g25760D</name>
    <name evidence="2" type="ORF">GSBRNA2T00074433001</name>
</gene>